<evidence type="ECO:0000313" key="2">
    <source>
        <dbReference type="EMBL" id="MBW75728.1"/>
    </source>
</evidence>
<dbReference type="EMBL" id="GGFL01011550">
    <property type="protein sequence ID" value="MBW75728.1"/>
    <property type="molecule type" value="Transcribed_RNA"/>
</dbReference>
<proteinExistence type="predicted"/>
<evidence type="ECO:0000256" key="1">
    <source>
        <dbReference type="SAM" id="SignalP"/>
    </source>
</evidence>
<dbReference type="AlphaFoldDB" id="A0A2M4DEW9"/>
<sequence length="96" mass="10050">MPPILCFVLITQRLAFVGLAVQQLSKHELTPVPGPAWPAAAPATANDSKTLISSFIFQSSVNGEKGEALTEGAVVVVAGKVRGGLELPGNLVRWDV</sequence>
<feature type="chain" id="PRO_5014876125" evidence="1">
    <location>
        <begin position="21"/>
        <end position="96"/>
    </location>
</feature>
<protein>
    <submittedName>
        <fullName evidence="2">Putative secreted protein</fullName>
    </submittedName>
</protein>
<accession>A0A2M4DEW9</accession>
<name>A0A2M4DEW9_ANODA</name>
<keyword evidence="1" id="KW-0732">Signal</keyword>
<reference evidence="2" key="1">
    <citation type="submission" date="2018-01" db="EMBL/GenBank/DDBJ databases">
        <title>An insight into the sialome of Amazonian anophelines.</title>
        <authorList>
            <person name="Ribeiro J.M."/>
            <person name="Scarpassa V."/>
            <person name="Calvo E."/>
        </authorList>
    </citation>
    <scope>NUCLEOTIDE SEQUENCE</scope>
</reference>
<feature type="signal peptide" evidence="1">
    <location>
        <begin position="1"/>
        <end position="20"/>
    </location>
</feature>
<organism evidence="2">
    <name type="scientific">Anopheles darlingi</name>
    <name type="common">Mosquito</name>
    <dbReference type="NCBI Taxonomy" id="43151"/>
    <lineage>
        <taxon>Eukaryota</taxon>
        <taxon>Metazoa</taxon>
        <taxon>Ecdysozoa</taxon>
        <taxon>Arthropoda</taxon>
        <taxon>Hexapoda</taxon>
        <taxon>Insecta</taxon>
        <taxon>Pterygota</taxon>
        <taxon>Neoptera</taxon>
        <taxon>Endopterygota</taxon>
        <taxon>Diptera</taxon>
        <taxon>Nematocera</taxon>
        <taxon>Culicoidea</taxon>
        <taxon>Culicidae</taxon>
        <taxon>Anophelinae</taxon>
        <taxon>Anopheles</taxon>
    </lineage>
</organism>